<dbReference type="RefSeq" id="WP_425387925.1">
    <property type="nucleotide sequence ID" value="NZ_AXWS01000008.1"/>
</dbReference>
<evidence type="ECO:0000313" key="2">
    <source>
        <dbReference type="RefSeq" id="WP_425387925.1"/>
    </source>
</evidence>
<reference evidence="2" key="3">
    <citation type="journal article" date="2020" name="Microbiol. Res.">
        <title>Transcription in the acetoin catabolic pathway is regulated by AcoR and CcpA in Bacillus thuringiensis.</title>
        <authorList>
            <person name="Peng Q."/>
            <person name="Zhao X."/>
            <person name="Wen J."/>
            <person name="Huang M."/>
            <person name="Zhang J."/>
            <person name="Song F."/>
        </authorList>
    </citation>
    <scope>NUCLEOTIDE SEQUENCE</scope>
</reference>
<name>A0AC36KLE3_9BURK</name>
<accession>A0AC36KLE3</accession>
<organism evidence="1 2">
    <name type="scientific">Derxia gummosa DSM 723</name>
    <dbReference type="NCBI Taxonomy" id="1121388"/>
    <lineage>
        <taxon>Bacteria</taxon>
        <taxon>Pseudomonadati</taxon>
        <taxon>Pseudomonadota</taxon>
        <taxon>Betaproteobacteria</taxon>
        <taxon>Burkholderiales</taxon>
        <taxon>Alcaligenaceae</taxon>
        <taxon>Derxia</taxon>
    </lineage>
</organism>
<proteinExistence type="predicted"/>
<protein>
    <submittedName>
        <fullName evidence="2">Sigma-54-dependent Fis family transcriptional regulator</fullName>
    </submittedName>
</protein>
<dbReference type="Proteomes" id="UP000675920">
    <property type="component" value="Unplaced"/>
</dbReference>
<reference evidence="2" key="4">
    <citation type="submission" date="2025-08" db="UniProtKB">
        <authorList>
            <consortium name="RefSeq"/>
        </authorList>
    </citation>
    <scope>IDENTIFICATION</scope>
</reference>
<evidence type="ECO:0000313" key="1">
    <source>
        <dbReference type="Proteomes" id="UP000675920"/>
    </source>
</evidence>
<reference evidence="2" key="1">
    <citation type="journal article" date="1996" name="Mol. Microbiol.">
        <title>Signal sensing by sigma 54-dependent regulators: derepression as a control mechanism.</title>
        <authorList>
            <person name="Shingler V."/>
        </authorList>
    </citation>
    <scope>NUCLEOTIDE SEQUENCE</scope>
</reference>
<keyword evidence="1" id="KW-1185">Reference proteome</keyword>
<reference evidence="2" key="2">
    <citation type="journal article" date="2001" name="J. Bacteriol.">
        <title>Regulation of the acetoin catabolic pathway is controlled by sigma L in Bacillus subtilis.</title>
        <authorList>
            <person name="Ali N.O."/>
            <person name="Bignon J."/>
            <person name="Rapoport G."/>
            <person name="Debarbouille M."/>
        </authorList>
    </citation>
    <scope>NUCLEOTIDE SEQUENCE</scope>
</reference>
<sequence>MSPALCLAHPRPDAANEPDREACDPVIAAQLRTALRVISRGTPLLLRGETGAGKEVFARGVHAGSSAAGRAFIAINCAGLPEGLIESELFGYRGGAFTGADRGGRRGKILQANGGTLFLDEIGDMPLALQARLLRVLDERRVTPLGSEESIPVNFQLVSASHRELGALVEEGSFREDLYYRLNGVEIVLPPLRERADRRELIDRILAEEAGAPVLLTPAAEMLLMNHPWPGNLRQMRHVLRAAAALCDGNLVDVEHLPALRTTPFSAARARAQLPLAEAAADAEDRAALLDLITEQRWNLTRVAKMQGVSRNTLYRRMKRLGIELDGD</sequence>